<comment type="caution">
    <text evidence="1">The sequence shown here is derived from an EMBL/GenBank/DDBJ whole genome shotgun (WGS) entry which is preliminary data.</text>
</comment>
<protein>
    <recommendedName>
        <fullName evidence="3">KAP NTPase domain-containing protein</fullName>
    </recommendedName>
</protein>
<evidence type="ECO:0008006" key="3">
    <source>
        <dbReference type="Google" id="ProtNLM"/>
    </source>
</evidence>
<dbReference type="SUPFAM" id="SSF52540">
    <property type="entry name" value="P-loop containing nucleoside triphosphate hydrolases"/>
    <property type="match status" value="1"/>
</dbReference>
<proteinExistence type="predicted"/>
<evidence type="ECO:0000313" key="1">
    <source>
        <dbReference type="EMBL" id="MBD2187654.1"/>
    </source>
</evidence>
<keyword evidence="2" id="KW-1185">Reference proteome</keyword>
<dbReference type="Gene3D" id="3.40.50.300">
    <property type="entry name" value="P-loop containing nucleotide triphosphate hydrolases"/>
    <property type="match status" value="1"/>
</dbReference>
<dbReference type="EMBL" id="JACJQB010000007">
    <property type="protein sequence ID" value="MBD2187654.1"/>
    <property type="molecule type" value="Genomic_DNA"/>
</dbReference>
<gene>
    <name evidence="1" type="ORF">H6F41_05790</name>
</gene>
<sequence>MSITTIKKQINKFISHDTPEVIAIKGAWGVGKTYAWNEFLLNAKKRNQIALERYSYVSMFGINSLDAFKYAIFENVVNRDLIGSGANVETFKQNTSSLLEKLTRKSFKMFKDVSILKGITPAIESLSFLSLSQTLICIDDLERKGKMLDIRDVLGLISLLKEQKKCKVIILLNAGEDGLEEYSKYTEKVVDLEMIFAPTATECAEIAFQKNSYESNKLKELTPKLGIKNIRVLKKIEKLVELCTPLASSYEQELRDQLIHSLVLFTYCHYCSKSVQDIPPLEFTTHLGYNFLGIGAAQDDNEEKKRWRSLLHSYNYNHTDSFDLVLAESIRAGYFIEEDFKREAEKKNGEIIASRSLGSFKESWNLYHETFDNNTDEVISSIYESFKKNTKHISTNDLNGTVTLFRQLGEDKKASEIIDIYVRERMDDVKSFDLTSSNFFGDIIDPEIVHRFKDTYKELSTKESAKQVLERIAGKNGWNESDIVVLASTTADEYYSLFKSLQGEHIYPYINTCLQFNKLVNPSDQYKEIGEKAIDALKKIAAESPINRLRVRKFGIDV</sequence>
<dbReference type="InterPro" id="IPR027417">
    <property type="entry name" value="P-loop_NTPase"/>
</dbReference>
<evidence type="ECO:0000313" key="2">
    <source>
        <dbReference type="Proteomes" id="UP000642094"/>
    </source>
</evidence>
<dbReference type="RefSeq" id="WP_190402528.1">
    <property type="nucleotide sequence ID" value="NZ_JACJQB010000007.1"/>
</dbReference>
<name>A0ABR7ZV83_9CYAN</name>
<accession>A0ABR7ZV83</accession>
<reference evidence="1 2" key="1">
    <citation type="journal article" date="2020" name="ISME J.">
        <title>Comparative genomics reveals insights into cyanobacterial evolution and habitat adaptation.</title>
        <authorList>
            <person name="Chen M.Y."/>
            <person name="Teng W.K."/>
            <person name="Zhao L."/>
            <person name="Hu C.X."/>
            <person name="Zhou Y.K."/>
            <person name="Han B.P."/>
            <person name="Song L.R."/>
            <person name="Shu W.S."/>
        </authorList>
    </citation>
    <scope>NUCLEOTIDE SEQUENCE [LARGE SCALE GENOMIC DNA]</scope>
    <source>
        <strain evidence="1 2">FACHB-723</strain>
    </source>
</reference>
<dbReference type="Proteomes" id="UP000642094">
    <property type="component" value="Unassembled WGS sequence"/>
</dbReference>
<organism evidence="1 2">
    <name type="scientific">Pseudanabaena mucicola FACHB-723</name>
    <dbReference type="NCBI Taxonomy" id="2692860"/>
    <lineage>
        <taxon>Bacteria</taxon>
        <taxon>Bacillati</taxon>
        <taxon>Cyanobacteriota</taxon>
        <taxon>Cyanophyceae</taxon>
        <taxon>Pseudanabaenales</taxon>
        <taxon>Pseudanabaenaceae</taxon>
        <taxon>Pseudanabaena</taxon>
    </lineage>
</organism>